<dbReference type="Proteomes" id="UP000434412">
    <property type="component" value="Unassembled WGS sequence"/>
</dbReference>
<dbReference type="GO" id="GO:0004519">
    <property type="term" value="F:endonuclease activity"/>
    <property type="evidence" value="ECO:0007669"/>
    <property type="project" value="UniProtKB-KW"/>
</dbReference>
<keyword evidence="3" id="KW-0238">DNA-binding</keyword>
<dbReference type="Pfam" id="PF01420">
    <property type="entry name" value="Methylase_S"/>
    <property type="match status" value="1"/>
</dbReference>
<name>A0A0U1MVA6_STAAU</name>
<dbReference type="EMBL" id="WPVZ01000307">
    <property type="protein sequence ID" value="MVL44763.1"/>
    <property type="molecule type" value="Genomic_DNA"/>
</dbReference>
<dbReference type="REBASE" id="119349">
    <property type="entry name" value="S.SauAPS211ORF3595P"/>
</dbReference>
<reference evidence="5 8" key="1">
    <citation type="submission" date="2015-04" db="EMBL/GenBank/DDBJ databases">
        <authorList>
            <person name="Syromyatnikov M.Y."/>
            <person name="Popov V.N."/>
        </authorList>
    </citation>
    <scope>NUCLEOTIDE SEQUENCE [LARGE SCALE GENOMIC DNA]</scope>
    <source>
        <strain evidence="5 8">AH1</strain>
    </source>
</reference>
<evidence type="ECO:0000259" key="4">
    <source>
        <dbReference type="Pfam" id="PF01420"/>
    </source>
</evidence>
<accession>A0A0U1MVA6</accession>
<dbReference type="EMBL" id="CVOQ01000039">
    <property type="protein sequence ID" value="CRI20527.1"/>
    <property type="molecule type" value="Genomic_DNA"/>
</dbReference>
<evidence type="ECO:0000256" key="2">
    <source>
        <dbReference type="ARBA" id="ARBA00022747"/>
    </source>
</evidence>
<evidence type="ECO:0000313" key="6">
    <source>
        <dbReference type="EMBL" id="MVI55389.1"/>
    </source>
</evidence>
<keyword evidence="2" id="KW-0680">Restriction system</keyword>
<gene>
    <name evidence="5" type="ORF">BN1321_440012</name>
    <name evidence="6" type="ORF">GO793_05890</name>
    <name evidence="7" type="ORF">GO941_04565</name>
</gene>
<dbReference type="InterPro" id="IPR052021">
    <property type="entry name" value="Type-I_RS_S_subunit"/>
</dbReference>
<keyword evidence="6" id="KW-0378">Hydrolase</keyword>
<feature type="domain" description="Type I restriction modification DNA specificity" evidence="4">
    <location>
        <begin position="10"/>
        <end position="196"/>
    </location>
</feature>
<protein>
    <submittedName>
        <fullName evidence="6">Restriction endonuclease subunit S</fullName>
    </submittedName>
    <submittedName>
        <fullName evidence="5">Type I restriction modification DNA specificity domain protein</fullName>
    </submittedName>
</protein>
<dbReference type="GO" id="GO:0009307">
    <property type="term" value="P:DNA restriction-modification system"/>
    <property type="evidence" value="ECO:0007669"/>
    <property type="project" value="UniProtKB-KW"/>
</dbReference>
<organism evidence="5 8">
    <name type="scientific">Staphylococcus aureus</name>
    <dbReference type="NCBI Taxonomy" id="1280"/>
    <lineage>
        <taxon>Bacteria</taxon>
        <taxon>Bacillati</taxon>
        <taxon>Bacillota</taxon>
        <taxon>Bacilli</taxon>
        <taxon>Bacillales</taxon>
        <taxon>Staphylococcaceae</taxon>
        <taxon>Staphylococcus</taxon>
    </lineage>
</organism>
<dbReference type="PATRIC" id="fig|1280.3385.peg.1742"/>
<evidence type="ECO:0000313" key="8">
    <source>
        <dbReference type="Proteomes" id="UP000039437"/>
    </source>
</evidence>
<dbReference type="RefSeq" id="WP_001812897.1">
    <property type="nucleotide sequence ID" value="NZ_CP083259.1"/>
</dbReference>
<dbReference type="Gene3D" id="3.90.220.20">
    <property type="entry name" value="DNA methylase specificity domains"/>
    <property type="match status" value="1"/>
</dbReference>
<evidence type="ECO:0000313" key="7">
    <source>
        <dbReference type="EMBL" id="MVL44763.1"/>
    </source>
</evidence>
<evidence type="ECO:0000313" key="9">
    <source>
        <dbReference type="Proteomes" id="UP000433366"/>
    </source>
</evidence>
<proteinExistence type="inferred from homology"/>
<dbReference type="InterPro" id="IPR044946">
    <property type="entry name" value="Restrct_endonuc_typeI_TRD_sf"/>
</dbReference>
<dbReference type="InterPro" id="IPR000055">
    <property type="entry name" value="Restrct_endonuc_typeI_TRD"/>
</dbReference>
<dbReference type="EMBL" id="WPRH01000377">
    <property type="protein sequence ID" value="MVI55389.1"/>
    <property type="molecule type" value="Genomic_DNA"/>
</dbReference>
<sequence>MIDSELGEIPLNWNINSLKNIADIRTGYAFKSSEYIYSSKLSVLRTLNISKTSCLIEMNNLKFVSNDYINIPKYNKYSLEIFDTLLVTVGGSIGNIGIITESNLPSLQNQNMWRFRTLNSKINNHLIYNIIKIINKNISNQTSGSGREFYTKKIFENFKIALPNLNHPMLLKANQIHSTLFNNISNLNKETNNLVKLRDTLLPSSSFY</sequence>
<keyword evidence="6" id="KW-0255">Endonuclease</keyword>
<dbReference type="AlphaFoldDB" id="A0A0U1MVA6"/>
<dbReference type="Proteomes" id="UP000039437">
    <property type="component" value="Unassembled WGS sequence"/>
</dbReference>
<dbReference type="SUPFAM" id="SSF116734">
    <property type="entry name" value="DNA methylase specificity domain"/>
    <property type="match status" value="1"/>
</dbReference>
<comment type="similarity">
    <text evidence="1">Belongs to the type-I restriction system S methylase family.</text>
</comment>
<dbReference type="PANTHER" id="PTHR30408">
    <property type="entry name" value="TYPE-1 RESTRICTION ENZYME ECOKI SPECIFICITY PROTEIN"/>
    <property type="match status" value="1"/>
</dbReference>
<keyword evidence="6" id="KW-0540">Nuclease</keyword>
<evidence type="ECO:0000313" key="5">
    <source>
        <dbReference type="EMBL" id="CRI20527.1"/>
    </source>
</evidence>
<dbReference type="PANTHER" id="PTHR30408:SF12">
    <property type="entry name" value="TYPE I RESTRICTION ENZYME MJAVIII SPECIFICITY SUBUNIT"/>
    <property type="match status" value="1"/>
</dbReference>
<evidence type="ECO:0000256" key="3">
    <source>
        <dbReference type="ARBA" id="ARBA00023125"/>
    </source>
</evidence>
<dbReference type="Proteomes" id="UP000433366">
    <property type="component" value="Unassembled WGS sequence"/>
</dbReference>
<dbReference type="GO" id="GO:0003677">
    <property type="term" value="F:DNA binding"/>
    <property type="evidence" value="ECO:0007669"/>
    <property type="project" value="UniProtKB-KW"/>
</dbReference>
<evidence type="ECO:0000256" key="1">
    <source>
        <dbReference type="ARBA" id="ARBA00010923"/>
    </source>
</evidence>
<evidence type="ECO:0000313" key="10">
    <source>
        <dbReference type="Proteomes" id="UP000434412"/>
    </source>
</evidence>
<reference evidence="9 10" key="2">
    <citation type="submission" date="2019-11" db="EMBL/GenBank/DDBJ databases">
        <title>Implementation of targeted gown and glove precautions to prevent Staphylococcus aureus acquisition in community-based nursing homes.</title>
        <authorList>
            <person name="Stine O.C."/>
        </authorList>
    </citation>
    <scope>NUCLEOTIDE SEQUENCE [LARGE SCALE GENOMIC DNA]</scope>
    <source>
        <strain evidence="7 10">S_2023.LVRQ.AN</strain>
        <strain evidence="6 9">S_4031.LGMP.AI</strain>
    </source>
</reference>